<sequence>MLTKLFTGLIHTLPSQCRVCHSWPAHPVCEDCVGQFAQPHQRCITCALPLPSGMLRCGACLKDPPPLDLCLTGVAYAYPWSSLIADFKFHAQSGLVHSLSTLLKASPWVEPALDAAHLLLPMPLSTSRLAERGYNQALLLARALNARKTRADILLRMQDTPAQHTLKRTQRLHVLDHAFAVDPLLAHHLKGACVVLVDDVMTTGASLHAAARVLRKAGAHHITGLVFARTE</sequence>
<comment type="similarity">
    <text evidence="1">Belongs to the ComF/GntX family.</text>
</comment>
<accession>A0ABM7MRB3</accession>
<dbReference type="InterPro" id="IPR000836">
    <property type="entry name" value="PRTase_dom"/>
</dbReference>
<dbReference type="Pfam" id="PF00156">
    <property type="entry name" value="Pribosyltran"/>
    <property type="match status" value="1"/>
</dbReference>
<dbReference type="PANTHER" id="PTHR47505:SF1">
    <property type="entry name" value="DNA UTILIZATION PROTEIN YHGH"/>
    <property type="match status" value="1"/>
</dbReference>
<dbReference type="SUPFAM" id="SSF53271">
    <property type="entry name" value="PRTase-like"/>
    <property type="match status" value="1"/>
</dbReference>
<dbReference type="InterPro" id="IPR029057">
    <property type="entry name" value="PRTase-like"/>
</dbReference>
<dbReference type="CDD" id="cd06223">
    <property type="entry name" value="PRTases_typeI"/>
    <property type="match status" value="1"/>
</dbReference>
<feature type="domain" description="Phosphoribosyltransferase" evidence="2">
    <location>
        <begin position="157"/>
        <end position="222"/>
    </location>
</feature>
<reference evidence="3 4" key="1">
    <citation type="journal article" date="2021" name="Microbiol. Spectr.">
        <title>A Single Bacterium Capable of Oxidation and Reduction of Iron at Circumneutral pH.</title>
        <authorList>
            <person name="Kato S."/>
            <person name="Ohkuma M."/>
        </authorList>
    </citation>
    <scope>NUCLEOTIDE SEQUENCE [LARGE SCALE GENOMIC DNA]</scope>
    <source>
        <strain evidence="3 4">MIZ03</strain>
    </source>
</reference>
<dbReference type="InterPro" id="IPR051910">
    <property type="entry name" value="ComF/GntX_DNA_util-trans"/>
</dbReference>
<dbReference type="Proteomes" id="UP000824366">
    <property type="component" value="Chromosome"/>
</dbReference>
<evidence type="ECO:0000313" key="4">
    <source>
        <dbReference type="Proteomes" id="UP000824366"/>
    </source>
</evidence>
<organism evidence="3 4">
    <name type="scientific">Rhodoferax lithotrophicus</name>
    <dbReference type="NCBI Taxonomy" id="2798804"/>
    <lineage>
        <taxon>Bacteria</taxon>
        <taxon>Pseudomonadati</taxon>
        <taxon>Pseudomonadota</taxon>
        <taxon>Betaproteobacteria</taxon>
        <taxon>Burkholderiales</taxon>
        <taxon>Comamonadaceae</taxon>
        <taxon>Rhodoferax</taxon>
    </lineage>
</organism>
<dbReference type="Gene3D" id="3.40.50.2020">
    <property type="match status" value="1"/>
</dbReference>
<keyword evidence="4" id="KW-1185">Reference proteome</keyword>
<dbReference type="EMBL" id="AP024238">
    <property type="protein sequence ID" value="BCO28840.1"/>
    <property type="molecule type" value="Genomic_DNA"/>
</dbReference>
<gene>
    <name evidence="3" type="ORF">MIZ03_3750</name>
</gene>
<name>A0ABM7MRB3_9BURK</name>
<dbReference type="PANTHER" id="PTHR47505">
    <property type="entry name" value="DNA UTILIZATION PROTEIN YHGH"/>
    <property type="match status" value="1"/>
</dbReference>
<evidence type="ECO:0000259" key="2">
    <source>
        <dbReference type="Pfam" id="PF00156"/>
    </source>
</evidence>
<protein>
    <recommendedName>
        <fullName evidence="2">Phosphoribosyltransferase domain-containing protein</fullName>
    </recommendedName>
</protein>
<evidence type="ECO:0000313" key="3">
    <source>
        <dbReference type="EMBL" id="BCO28840.1"/>
    </source>
</evidence>
<dbReference type="RefSeq" id="WP_223904751.1">
    <property type="nucleotide sequence ID" value="NZ_AP024238.1"/>
</dbReference>
<evidence type="ECO:0000256" key="1">
    <source>
        <dbReference type="ARBA" id="ARBA00008007"/>
    </source>
</evidence>
<proteinExistence type="inferred from homology"/>